<gene>
    <name evidence="2" type="ORF">C5B42_05080</name>
</gene>
<keyword evidence="1" id="KW-0812">Transmembrane</keyword>
<protein>
    <submittedName>
        <fullName evidence="2">Uncharacterized protein</fullName>
    </submittedName>
</protein>
<proteinExistence type="predicted"/>
<organism evidence="2 3">
    <name type="scientific">Candidatus Cerribacteria bacterium 'Amazon FNV 2010 28 9'</name>
    <dbReference type="NCBI Taxonomy" id="2081795"/>
    <lineage>
        <taxon>Bacteria</taxon>
        <taxon>Candidatus Cerribacteria</taxon>
    </lineage>
</organism>
<comment type="caution">
    <text evidence="2">The sequence shown here is derived from an EMBL/GenBank/DDBJ whole genome shotgun (WGS) entry which is preliminary data.</text>
</comment>
<feature type="transmembrane region" description="Helical" evidence="1">
    <location>
        <begin position="38"/>
        <end position="56"/>
    </location>
</feature>
<feature type="transmembrane region" description="Helical" evidence="1">
    <location>
        <begin position="12"/>
        <end position="32"/>
    </location>
</feature>
<dbReference type="Proteomes" id="UP000246104">
    <property type="component" value="Unassembled WGS sequence"/>
</dbReference>
<sequence>MNELLYDEYMPMVAELITALLIWLVIIGSIVSPELKTYAAQLIALLFLFYLLLRLIQKGVKKREKRKSGEDEETLLFLSTYLKPKLDDLKELSGHSENQPLLEKQLDIIKHEVETYLQAKEKEAQE</sequence>
<evidence type="ECO:0000313" key="2">
    <source>
        <dbReference type="EMBL" id="PWU22791.1"/>
    </source>
</evidence>
<dbReference type="EMBL" id="PSRQ01000056">
    <property type="protein sequence ID" value="PWU22791.1"/>
    <property type="molecule type" value="Genomic_DNA"/>
</dbReference>
<reference evidence="2 3" key="1">
    <citation type="submission" date="2018-02" db="EMBL/GenBank/DDBJ databases">
        <title>Genomic Reconstructions from Amazon Rainforest and Pasture Soil Reveal Novel Insights into the Physiology of Candidate Phyla in Tropical Sites.</title>
        <authorList>
            <person name="Kroeger M.E."/>
            <person name="Delmont T."/>
            <person name="Eren A.M."/>
            <person name="Guo J."/>
            <person name="Meyer K.M."/>
            <person name="Khan K."/>
            <person name="Rodrigues J.L.M."/>
            <person name="Bohannan B.J.M."/>
            <person name="Tringe S."/>
            <person name="Borges C.D."/>
            <person name="Tiedje J."/>
            <person name="Tsai S.M."/>
            <person name="Nusslein K."/>
        </authorList>
    </citation>
    <scope>NUCLEOTIDE SEQUENCE [LARGE SCALE GENOMIC DNA]</scope>
    <source>
        <strain evidence="2">Amazon FNV 2010 28 9</strain>
    </source>
</reference>
<dbReference type="AlphaFoldDB" id="A0A317JN17"/>
<accession>A0A317JN17</accession>
<name>A0A317JN17_9BACT</name>
<keyword evidence="1" id="KW-1133">Transmembrane helix</keyword>
<keyword evidence="1" id="KW-0472">Membrane</keyword>
<evidence type="ECO:0000313" key="3">
    <source>
        <dbReference type="Proteomes" id="UP000246104"/>
    </source>
</evidence>
<evidence type="ECO:0000256" key="1">
    <source>
        <dbReference type="SAM" id="Phobius"/>
    </source>
</evidence>